<protein>
    <submittedName>
        <fullName evidence="6">Glutamine--scyllo-inositol transaminase</fullName>
        <ecNumber evidence="6">2.6.1.50</ecNumber>
    </submittedName>
</protein>
<dbReference type="InterPro" id="IPR015422">
    <property type="entry name" value="PyrdxlP-dep_Trfase_small"/>
</dbReference>
<dbReference type="Proteomes" id="UP000006852">
    <property type="component" value="Chromosome"/>
</dbReference>
<dbReference type="GO" id="GO:0030170">
    <property type="term" value="F:pyridoxal phosphate binding"/>
    <property type="evidence" value="ECO:0007669"/>
    <property type="project" value="TreeGrafter"/>
</dbReference>
<keyword evidence="1 4" id="KW-0663">Pyridoxal phosphate</keyword>
<evidence type="ECO:0000256" key="5">
    <source>
        <dbReference type="RuleBase" id="RU004508"/>
    </source>
</evidence>
<dbReference type="GO" id="GO:0047310">
    <property type="term" value="F:glutamine-scyllo-inositol transaminase activity"/>
    <property type="evidence" value="ECO:0007669"/>
    <property type="project" value="UniProtKB-EC"/>
</dbReference>
<dbReference type="CDD" id="cd00616">
    <property type="entry name" value="AHBA_syn"/>
    <property type="match status" value="1"/>
</dbReference>
<dbReference type="InterPro" id="IPR000653">
    <property type="entry name" value="DegT/StrS_aminotransferase"/>
</dbReference>
<reference evidence="7" key="2">
    <citation type="submission" date="2011-04" db="EMBL/GenBank/DDBJ databases">
        <title>The complete genome of chromosome of Treponema succinifaciens DSM 2489.</title>
        <authorList>
            <person name="Lucas S."/>
            <person name="Copeland A."/>
            <person name="Lapidus A."/>
            <person name="Bruce D."/>
            <person name="Goodwin L."/>
            <person name="Pitluck S."/>
            <person name="Peters L."/>
            <person name="Kyrpides N."/>
            <person name="Mavromatis K."/>
            <person name="Ivanova N."/>
            <person name="Ovchinnikova G."/>
            <person name="Teshima H."/>
            <person name="Detter J.C."/>
            <person name="Tapia R."/>
            <person name="Han C."/>
            <person name="Land M."/>
            <person name="Hauser L."/>
            <person name="Markowitz V."/>
            <person name="Cheng J.-F."/>
            <person name="Hugenholtz P."/>
            <person name="Woyke T."/>
            <person name="Wu D."/>
            <person name="Gronow S."/>
            <person name="Wellnitz S."/>
            <person name="Brambilla E."/>
            <person name="Klenk H.-P."/>
            <person name="Eisen J.A."/>
        </authorList>
    </citation>
    <scope>NUCLEOTIDE SEQUENCE [LARGE SCALE GENOMIC DNA]</scope>
    <source>
        <strain evidence="7">ATCC 33096 / DSM 2489 / 6091</strain>
    </source>
</reference>
<evidence type="ECO:0000256" key="1">
    <source>
        <dbReference type="ARBA" id="ARBA00022898"/>
    </source>
</evidence>
<dbReference type="GO" id="GO:0000271">
    <property type="term" value="P:polysaccharide biosynthetic process"/>
    <property type="evidence" value="ECO:0007669"/>
    <property type="project" value="TreeGrafter"/>
</dbReference>
<reference evidence="6 7" key="1">
    <citation type="journal article" date="2011" name="Stand. Genomic Sci.">
        <title>Complete genome sequence of Treponema succinifaciens type strain (6091).</title>
        <authorList>
            <person name="Han C."/>
            <person name="Gronow S."/>
            <person name="Teshima H."/>
            <person name="Lapidus A."/>
            <person name="Nolan M."/>
            <person name="Lucas S."/>
            <person name="Hammon N."/>
            <person name="Deshpande S."/>
            <person name="Cheng J.F."/>
            <person name="Zeytun A."/>
            <person name="Tapia R."/>
            <person name="Goodwin L."/>
            <person name="Pitluck S."/>
            <person name="Liolios K."/>
            <person name="Pagani I."/>
            <person name="Ivanova N."/>
            <person name="Mavromatis K."/>
            <person name="Mikhailova N."/>
            <person name="Huntemann M."/>
            <person name="Pati A."/>
            <person name="Chen A."/>
            <person name="Palaniappan K."/>
            <person name="Land M."/>
            <person name="Hauser L."/>
            <person name="Brambilla E.M."/>
            <person name="Rohde M."/>
            <person name="Goker M."/>
            <person name="Woyke T."/>
            <person name="Bristow J."/>
            <person name="Eisen J.A."/>
            <person name="Markowitz V."/>
            <person name="Hugenholtz P."/>
            <person name="Kyrpides N.C."/>
            <person name="Klenk H.P."/>
            <person name="Detter J.C."/>
        </authorList>
    </citation>
    <scope>NUCLEOTIDE SEQUENCE [LARGE SCALE GENOMIC DNA]</scope>
    <source>
        <strain evidence="7">ATCC 33096 / DSM 2489 / 6091</strain>
    </source>
</reference>
<dbReference type="Gene3D" id="3.40.640.10">
    <property type="entry name" value="Type I PLP-dependent aspartate aminotransferase-like (Major domain)"/>
    <property type="match status" value="1"/>
</dbReference>
<dbReference type="eggNOG" id="COG0399">
    <property type="taxonomic scope" value="Bacteria"/>
</dbReference>
<evidence type="ECO:0000313" key="7">
    <source>
        <dbReference type="Proteomes" id="UP000006852"/>
    </source>
</evidence>
<dbReference type="GeneID" id="302998171"/>
<sequence length="365" mass="41265">MIEYENLGKLNRPFFDEYKKSFETVLDSGWYILGNQVAEFEKEFAAFCGVKYCVGVANGLEALTISLKAFDFPAGSEVIVPSNTYIATILAIVNANLKPVLVEPEITTYNIDVSKIENAITSKTKAIMPVHLYGRMANMPAIIEIAKKYNLKIVEDAAQAHNASINGKKVGSWGEFTAFSFYPTKNLGALGDAGAITTDNEELYNKVKALRNYGSNIKYHNEYIGENSRLSEVQASFLRIKLKKLEEITCHKEKLADIYYSMLSGTDFILPAKLEGYRHVYHIFNIRSKRRDELKSFLLENGVKTEIHYPVAPNRQLAMKGILDNFETPIAEEIHNTTLSLPISYFHTEQDIEQVCDVLRKFNNK</sequence>
<feature type="modified residue" description="N6-(pyridoxal phosphate)lysine" evidence="4">
    <location>
        <position position="185"/>
    </location>
</feature>
<dbReference type="OrthoDB" id="9810913at2"/>
<comment type="similarity">
    <text evidence="2 5">Belongs to the DegT/DnrJ/EryC1 family.</text>
</comment>
<proteinExistence type="inferred from homology"/>
<dbReference type="RefSeq" id="WP_013701223.1">
    <property type="nucleotide sequence ID" value="NC_015385.1"/>
</dbReference>
<evidence type="ECO:0000256" key="2">
    <source>
        <dbReference type="ARBA" id="ARBA00037999"/>
    </source>
</evidence>
<name>F2NUV0_TRES6</name>
<dbReference type="PANTHER" id="PTHR30244:SF36">
    <property type="entry name" value="3-OXO-GLUCOSE-6-PHOSPHATE:GLUTAMATE AMINOTRANSFERASE"/>
    <property type="match status" value="1"/>
</dbReference>
<dbReference type="Gene3D" id="3.90.1150.10">
    <property type="entry name" value="Aspartate Aminotransferase, domain 1"/>
    <property type="match status" value="1"/>
</dbReference>
<dbReference type="STRING" id="869209.Tresu_1011"/>
<feature type="active site" description="Proton acceptor" evidence="3">
    <location>
        <position position="185"/>
    </location>
</feature>
<dbReference type="PIRSF" id="PIRSF000390">
    <property type="entry name" value="PLP_StrS"/>
    <property type="match status" value="1"/>
</dbReference>
<dbReference type="Pfam" id="PF01041">
    <property type="entry name" value="DegT_DnrJ_EryC1"/>
    <property type="match status" value="1"/>
</dbReference>
<organism evidence="6 7">
    <name type="scientific">Treponema succinifaciens (strain ATCC 33096 / DSM 2489 / 6091)</name>
    <dbReference type="NCBI Taxonomy" id="869209"/>
    <lineage>
        <taxon>Bacteria</taxon>
        <taxon>Pseudomonadati</taxon>
        <taxon>Spirochaetota</taxon>
        <taxon>Spirochaetia</taxon>
        <taxon>Spirochaetales</taxon>
        <taxon>Treponemataceae</taxon>
        <taxon>Treponema</taxon>
    </lineage>
</organism>
<dbReference type="KEGG" id="tsu:Tresu_1011"/>
<dbReference type="HOGENOM" id="CLU_033332_6_0_12"/>
<dbReference type="InterPro" id="IPR015424">
    <property type="entry name" value="PyrdxlP-dep_Trfase"/>
</dbReference>
<dbReference type="PANTHER" id="PTHR30244">
    <property type="entry name" value="TRANSAMINASE"/>
    <property type="match status" value="1"/>
</dbReference>
<evidence type="ECO:0000256" key="3">
    <source>
        <dbReference type="PIRSR" id="PIRSR000390-1"/>
    </source>
</evidence>
<keyword evidence="7" id="KW-1185">Reference proteome</keyword>
<keyword evidence="6" id="KW-0032">Aminotransferase</keyword>
<evidence type="ECO:0000313" key="6">
    <source>
        <dbReference type="EMBL" id="AEB13931.1"/>
    </source>
</evidence>
<dbReference type="SUPFAM" id="SSF53383">
    <property type="entry name" value="PLP-dependent transferases"/>
    <property type="match status" value="1"/>
</dbReference>
<evidence type="ECO:0000256" key="4">
    <source>
        <dbReference type="PIRSR" id="PIRSR000390-2"/>
    </source>
</evidence>
<dbReference type="AlphaFoldDB" id="F2NUV0"/>
<dbReference type="InterPro" id="IPR015421">
    <property type="entry name" value="PyrdxlP-dep_Trfase_major"/>
</dbReference>
<gene>
    <name evidence="6" type="ordered locus">Tresu_1011</name>
</gene>
<dbReference type="EC" id="2.6.1.50" evidence="6"/>
<keyword evidence="6" id="KW-0808">Transferase</keyword>
<dbReference type="EMBL" id="CP002631">
    <property type="protein sequence ID" value="AEB13931.1"/>
    <property type="molecule type" value="Genomic_DNA"/>
</dbReference>
<accession>F2NUV0</accession>